<dbReference type="AlphaFoldDB" id="A0AAD4BHZ7"/>
<gene>
    <name evidence="2" type="ORF">L210DRAFT_3004277</name>
</gene>
<sequence>MLHPSKQERIEELLRKSLLGEELINTQFHLFSARSLPSGRVLKPRVLCTNNVLLAKSSKYFVDLLSSDINPSDPSLVDLADDHDIPSNARIDEYGYGSDSDLDDCNDPIPATRPKVPKDRSASKDDDELSDDGSESVSSDMFVMSPEQPREDGPFAMNQDGDGSIASSETAVQNTADNKTWKNQAAMRLRSLGSRQVLVKDTAFQTWYTLLNYLYTDQFSFLPLSSVTPGGQPRESLTNSLDEPRCSAKSMYRLACKVGLEDLRDEAFSYIRSNLTERNILKELSCSLVSTHPELLEMELDVLYSHISSSPVVAGFPALARCIANKELPHGADIVIGIHTRFLKESRPLPWRPARSVRFSVPPAPAVVDDSVHDSLEVEGEDEFGVTDMARRDTSSDSPFGRRVRGSSSIAGVLPAADEATALNKGSMRKGGKKATVPSSSLRAAPAIPEEAPAPQGYTFSFGDPAAPPPENLDGWD</sequence>
<name>A0AAD4BHZ7_BOLED</name>
<evidence type="ECO:0000313" key="3">
    <source>
        <dbReference type="Proteomes" id="UP001194468"/>
    </source>
</evidence>
<reference evidence="2" key="1">
    <citation type="submission" date="2019-10" db="EMBL/GenBank/DDBJ databases">
        <authorList>
            <consortium name="DOE Joint Genome Institute"/>
            <person name="Kuo A."/>
            <person name="Miyauchi S."/>
            <person name="Kiss E."/>
            <person name="Drula E."/>
            <person name="Kohler A."/>
            <person name="Sanchez-Garcia M."/>
            <person name="Andreopoulos B."/>
            <person name="Barry K.W."/>
            <person name="Bonito G."/>
            <person name="Buee M."/>
            <person name="Carver A."/>
            <person name="Chen C."/>
            <person name="Cichocki N."/>
            <person name="Clum A."/>
            <person name="Culley D."/>
            <person name="Crous P.W."/>
            <person name="Fauchery L."/>
            <person name="Girlanda M."/>
            <person name="Hayes R."/>
            <person name="Keri Z."/>
            <person name="LaButti K."/>
            <person name="Lipzen A."/>
            <person name="Lombard V."/>
            <person name="Magnuson J."/>
            <person name="Maillard F."/>
            <person name="Morin E."/>
            <person name="Murat C."/>
            <person name="Nolan M."/>
            <person name="Ohm R."/>
            <person name="Pangilinan J."/>
            <person name="Pereira M."/>
            <person name="Perotto S."/>
            <person name="Peter M."/>
            <person name="Riley R."/>
            <person name="Sitrit Y."/>
            <person name="Stielow B."/>
            <person name="Szollosi G."/>
            <person name="Zifcakova L."/>
            <person name="Stursova M."/>
            <person name="Spatafora J.W."/>
            <person name="Tedersoo L."/>
            <person name="Vaario L.-M."/>
            <person name="Yamada A."/>
            <person name="Yan M."/>
            <person name="Wang P."/>
            <person name="Xu J."/>
            <person name="Bruns T."/>
            <person name="Baldrian P."/>
            <person name="Vilgalys R."/>
            <person name="Henrissat B."/>
            <person name="Grigoriev I.V."/>
            <person name="Hibbett D."/>
            <person name="Nagy L.G."/>
            <person name="Martin F.M."/>
        </authorList>
    </citation>
    <scope>NUCLEOTIDE SEQUENCE</scope>
    <source>
        <strain evidence="2">BED1</strain>
    </source>
</reference>
<feature type="region of interest" description="Disordered" evidence="1">
    <location>
        <begin position="88"/>
        <end position="165"/>
    </location>
</feature>
<dbReference type="InterPro" id="IPR011333">
    <property type="entry name" value="SKP1/BTB/POZ_sf"/>
</dbReference>
<feature type="region of interest" description="Disordered" evidence="1">
    <location>
        <begin position="380"/>
        <end position="407"/>
    </location>
</feature>
<evidence type="ECO:0000313" key="2">
    <source>
        <dbReference type="EMBL" id="KAF8431067.1"/>
    </source>
</evidence>
<accession>A0AAD4BHZ7</accession>
<keyword evidence="3" id="KW-1185">Reference proteome</keyword>
<comment type="caution">
    <text evidence="2">The sequence shown here is derived from an EMBL/GenBank/DDBJ whole genome shotgun (WGS) entry which is preliminary data.</text>
</comment>
<protein>
    <recommendedName>
        <fullName evidence="4">BTB domain-containing protein</fullName>
    </recommendedName>
</protein>
<dbReference type="Gene3D" id="3.30.710.10">
    <property type="entry name" value="Potassium Channel Kv1.1, Chain A"/>
    <property type="match status" value="1"/>
</dbReference>
<evidence type="ECO:0008006" key="4">
    <source>
        <dbReference type="Google" id="ProtNLM"/>
    </source>
</evidence>
<proteinExistence type="predicted"/>
<dbReference type="Proteomes" id="UP001194468">
    <property type="component" value="Unassembled WGS sequence"/>
</dbReference>
<organism evidence="2 3">
    <name type="scientific">Boletus edulis BED1</name>
    <dbReference type="NCBI Taxonomy" id="1328754"/>
    <lineage>
        <taxon>Eukaryota</taxon>
        <taxon>Fungi</taxon>
        <taxon>Dikarya</taxon>
        <taxon>Basidiomycota</taxon>
        <taxon>Agaricomycotina</taxon>
        <taxon>Agaricomycetes</taxon>
        <taxon>Agaricomycetidae</taxon>
        <taxon>Boletales</taxon>
        <taxon>Boletineae</taxon>
        <taxon>Boletaceae</taxon>
        <taxon>Boletoideae</taxon>
        <taxon>Boletus</taxon>
    </lineage>
</organism>
<dbReference type="CDD" id="cd14733">
    <property type="entry name" value="BACK"/>
    <property type="match status" value="1"/>
</dbReference>
<evidence type="ECO:0000256" key="1">
    <source>
        <dbReference type="SAM" id="MobiDB-lite"/>
    </source>
</evidence>
<feature type="region of interest" description="Disordered" evidence="1">
    <location>
        <begin position="424"/>
        <end position="477"/>
    </location>
</feature>
<feature type="compositionally biased region" description="Low complexity" evidence="1">
    <location>
        <begin position="444"/>
        <end position="455"/>
    </location>
</feature>
<feature type="compositionally biased region" description="Acidic residues" evidence="1">
    <location>
        <begin position="125"/>
        <end position="134"/>
    </location>
</feature>
<dbReference type="EMBL" id="WHUW01000053">
    <property type="protein sequence ID" value="KAF8431067.1"/>
    <property type="molecule type" value="Genomic_DNA"/>
</dbReference>
<reference evidence="2" key="2">
    <citation type="journal article" date="2020" name="Nat. Commun.">
        <title>Large-scale genome sequencing of mycorrhizal fungi provides insights into the early evolution of symbiotic traits.</title>
        <authorList>
            <person name="Miyauchi S."/>
            <person name="Kiss E."/>
            <person name="Kuo A."/>
            <person name="Drula E."/>
            <person name="Kohler A."/>
            <person name="Sanchez-Garcia M."/>
            <person name="Morin E."/>
            <person name="Andreopoulos B."/>
            <person name="Barry K.W."/>
            <person name="Bonito G."/>
            <person name="Buee M."/>
            <person name="Carver A."/>
            <person name="Chen C."/>
            <person name="Cichocki N."/>
            <person name="Clum A."/>
            <person name="Culley D."/>
            <person name="Crous P.W."/>
            <person name="Fauchery L."/>
            <person name="Girlanda M."/>
            <person name="Hayes R.D."/>
            <person name="Keri Z."/>
            <person name="LaButti K."/>
            <person name="Lipzen A."/>
            <person name="Lombard V."/>
            <person name="Magnuson J."/>
            <person name="Maillard F."/>
            <person name="Murat C."/>
            <person name="Nolan M."/>
            <person name="Ohm R.A."/>
            <person name="Pangilinan J."/>
            <person name="Pereira M.F."/>
            <person name="Perotto S."/>
            <person name="Peter M."/>
            <person name="Pfister S."/>
            <person name="Riley R."/>
            <person name="Sitrit Y."/>
            <person name="Stielow J.B."/>
            <person name="Szollosi G."/>
            <person name="Zifcakova L."/>
            <person name="Stursova M."/>
            <person name="Spatafora J.W."/>
            <person name="Tedersoo L."/>
            <person name="Vaario L.M."/>
            <person name="Yamada A."/>
            <person name="Yan M."/>
            <person name="Wang P."/>
            <person name="Xu J."/>
            <person name="Bruns T."/>
            <person name="Baldrian P."/>
            <person name="Vilgalys R."/>
            <person name="Dunand C."/>
            <person name="Henrissat B."/>
            <person name="Grigoriev I.V."/>
            <person name="Hibbett D."/>
            <person name="Nagy L.G."/>
            <person name="Martin F.M."/>
        </authorList>
    </citation>
    <scope>NUCLEOTIDE SEQUENCE</scope>
    <source>
        <strain evidence="2">BED1</strain>
    </source>
</reference>